<proteinExistence type="predicted"/>
<reference evidence="2" key="1">
    <citation type="submission" date="2023-06" db="EMBL/GenBank/DDBJ databases">
        <authorList>
            <consortium name="Lawrence Berkeley National Laboratory"/>
            <person name="Ahrendt S."/>
            <person name="Sahu N."/>
            <person name="Indic B."/>
            <person name="Wong-Bajracharya J."/>
            <person name="Merenyi Z."/>
            <person name="Ke H.-M."/>
            <person name="Monk M."/>
            <person name="Kocsube S."/>
            <person name="Drula E."/>
            <person name="Lipzen A."/>
            <person name="Balint B."/>
            <person name="Henrissat B."/>
            <person name="Andreopoulos B."/>
            <person name="Martin F.M."/>
            <person name="Harder C.B."/>
            <person name="Rigling D."/>
            <person name="Ford K.L."/>
            <person name="Foster G.D."/>
            <person name="Pangilinan J."/>
            <person name="Papanicolaou A."/>
            <person name="Barry K."/>
            <person name="LaButti K."/>
            <person name="Viragh M."/>
            <person name="Koriabine M."/>
            <person name="Yan M."/>
            <person name="Riley R."/>
            <person name="Champramary S."/>
            <person name="Plett K.L."/>
            <person name="Tsai I.J."/>
            <person name="Slot J."/>
            <person name="Sipos G."/>
            <person name="Plett J."/>
            <person name="Nagy L.G."/>
            <person name="Grigoriev I.V."/>
        </authorList>
    </citation>
    <scope>NUCLEOTIDE SEQUENCE</scope>
    <source>
        <strain evidence="2">FPL87.14</strain>
    </source>
</reference>
<dbReference type="AlphaFoldDB" id="A0AA39K3K7"/>
<dbReference type="Proteomes" id="UP001175226">
    <property type="component" value="Unassembled WGS sequence"/>
</dbReference>
<comment type="caution">
    <text evidence="2">The sequence shown here is derived from an EMBL/GenBank/DDBJ whole genome shotgun (WGS) entry which is preliminary data.</text>
</comment>
<sequence>MRFSSLLITVAAAILVRGADNDTIVGNSTVSLNATEIQILANITANLTAEEYYGAAIPPWNDDGTPGWYYGDYPEYLGNLTLPWLKDGVSTVASRFSNIPLIHVLSQRVCWYLDLSKSGYWCPDPDSSDDGYTEQFSNCTGAVEGSDYLTYGLVDTVQDCKDMCDSVDKCVFINSYHDVNGKGGSPLLTCSLFSKSHTISDATNLGGQTQPDGSVDYITDSAGYYKS</sequence>
<evidence type="ECO:0000256" key="1">
    <source>
        <dbReference type="SAM" id="SignalP"/>
    </source>
</evidence>
<feature type="signal peptide" evidence="1">
    <location>
        <begin position="1"/>
        <end position="18"/>
    </location>
</feature>
<protein>
    <recommendedName>
        <fullName evidence="4">Apple domain-containing protein</fullName>
    </recommendedName>
</protein>
<feature type="chain" id="PRO_5041262783" description="Apple domain-containing protein" evidence="1">
    <location>
        <begin position="19"/>
        <end position="227"/>
    </location>
</feature>
<name>A0AA39K3K7_9AGAR</name>
<organism evidence="2 3">
    <name type="scientific">Armillaria borealis</name>
    <dbReference type="NCBI Taxonomy" id="47425"/>
    <lineage>
        <taxon>Eukaryota</taxon>
        <taxon>Fungi</taxon>
        <taxon>Dikarya</taxon>
        <taxon>Basidiomycota</taxon>
        <taxon>Agaricomycotina</taxon>
        <taxon>Agaricomycetes</taxon>
        <taxon>Agaricomycetidae</taxon>
        <taxon>Agaricales</taxon>
        <taxon>Marasmiineae</taxon>
        <taxon>Physalacriaceae</taxon>
        <taxon>Armillaria</taxon>
    </lineage>
</organism>
<gene>
    <name evidence="2" type="ORF">EV421DRAFT_717485</name>
</gene>
<keyword evidence="1" id="KW-0732">Signal</keyword>
<keyword evidence="3" id="KW-1185">Reference proteome</keyword>
<dbReference type="EMBL" id="JAUEPT010000003">
    <property type="protein sequence ID" value="KAK0453884.1"/>
    <property type="molecule type" value="Genomic_DNA"/>
</dbReference>
<evidence type="ECO:0008006" key="4">
    <source>
        <dbReference type="Google" id="ProtNLM"/>
    </source>
</evidence>
<accession>A0AA39K3K7</accession>
<evidence type="ECO:0000313" key="3">
    <source>
        <dbReference type="Proteomes" id="UP001175226"/>
    </source>
</evidence>
<evidence type="ECO:0000313" key="2">
    <source>
        <dbReference type="EMBL" id="KAK0453884.1"/>
    </source>
</evidence>